<dbReference type="PANTHER" id="PTHR42933:SF3">
    <property type="entry name" value="TYPE I RESTRICTION ENZYME MJAVIII METHYLASE SUBUNIT"/>
    <property type="match status" value="1"/>
</dbReference>
<evidence type="ECO:0000256" key="1">
    <source>
        <dbReference type="ARBA" id="ARBA00006594"/>
    </source>
</evidence>
<protein>
    <recommendedName>
        <fullName evidence="2">site-specific DNA-methyltransferase (adenine-specific)</fullName>
        <ecNumber evidence="2">2.1.1.72</ecNumber>
    </recommendedName>
</protein>
<dbReference type="GO" id="GO:0008170">
    <property type="term" value="F:N-methyltransferase activity"/>
    <property type="evidence" value="ECO:0007669"/>
    <property type="project" value="InterPro"/>
</dbReference>
<evidence type="ECO:0000259" key="9">
    <source>
        <dbReference type="Pfam" id="PF12161"/>
    </source>
</evidence>
<evidence type="ECO:0000256" key="6">
    <source>
        <dbReference type="ARBA" id="ARBA00022747"/>
    </source>
</evidence>
<dbReference type="Gene3D" id="1.20.1260.30">
    <property type="match status" value="1"/>
</dbReference>
<dbReference type="SUPFAM" id="SSF53335">
    <property type="entry name" value="S-adenosyl-L-methionine-dependent methyltransferases"/>
    <property type="match status" value="1"/>
</dbReference>
<keyword evidence="6" id="KW-0680">Restriction system</keyword>
<feature type="domain" description="DNA methylase adenine-specific" evidence="8">
    <location>
        <begin position="161"/>
        <end position="459"/>
    </location>
</feature>
<dbReference type="EC" id="2.1.1.72" evidence="2"/>
<evidence type="ECO:0000313" key="10">
    <source>
        <dbReference type="EMBL" id="VYT68081.1"/>
    </source>
</evidence>
<dbReference type="RefSeq" id="WP_156530559.1">
    <property type="nucleotide sequence ID" value="NZ_CACRUE010000006.1"/>
</dbReference>
<dbReference type="InterPro" id="IPR029063">
    <property type="entry name" value="SAM-dependent_MTases_sf"/>
</dbReference>
<dbReference type="Pfam" id="PF02384">
    <property type="entry name" value="N6_Mtase"/>
    <property type="match status" value="1"/>
</dbReference>
<evidence type="ECO:0000256" key="5">
    <source>
        <dbReference type="ARBA" id="ARBA00022691"/>
    </source>
</evidence>
<dbReference type="Pfam" id="PF12161">
    <property type="entry name" value="HsdM_N"/>
    <property type="match status" value="1"/>
</dbReference>
<evidence type="ECO:0000256" key="7">
    <source>
        <dbReference type="ARBA" id="ARBA00047942"/>
    </source>
</evidence>
<feature type="domain" description="N6 adenine-specific DNA methyltransferase N-terminal" evidence="9">
    <location>
        <begin position="11"/>
        <end position="148"/>
    </location>
</feature>
<dbReference type="InterPro" id="IPR038333">
    <property type="entry name" value="T1MK-like_N_sf"/>
</dbReference>
<keyword evidence="5" id="KW-0949">S-adenosyl-L-methionine</keyword>
<comment type="similarity">
    <text evidence="1">Belongs to the N(4)/N(6)-methyltransferase family.</text>
</comment>
<name>A0A6N2YMJ0_9FIRM</name>
<dbReference type="Gene3D" id="3.40.50.150">
    <property type="entry name" value="Vaccinia Virus protein VP39"/>
    <property type="match status" value="1"/>
</dbReference>
<evidence type="ECO:0000256" key="3">
    <source>
        <dbReference type="ARBA" id="ARBA00022603"/>
    </source>
</evidence>
<dbReference type="InterPro" id="IPR003356">
    <property type="entry name" value="DNA_methylase_A-5"/>
</dbReference>
<dbReference type="InterPro" id="IPR022749">
    <property type="entry name" value="D12N6_MeTrfase_N"/>
</dbReference>
<gene>
    <name evidence="10" type="ORF">IBLFYP30_00899</name>
</gene>
<accession>A0A6N2YMJ0</accession>
<dbReference type="PRINTS" id="PR00507">
    <property type="entry name" value="N12N6MTFRASE"/>
</dbReference>
<evidence type="ECO:0000256" key="4">
    <source>
        <dbReference type="ARBA" id="ARBA00022679"/>
    </source>
</evidence>
<organism evidence="10">
    <name type="scientific">Intestinibacter bartlettii</name>
    <dbReference type="NCBI Taxonomy" id="261299"/>
    <lineage>
        <taxon>Bacteria</taxon>
        <taxon>Bacillati</taxon>
        <taxon>Bacillota</taxon>
        <taxon>Clostridia</taxon>
        <taxon>Peptostreptococcales</taxon>
        <taxon>Peptostreptococcaceae</taxon>
        <taxon>Intestinibacter</taxon>
    </lineage>
</organism>
<dbReference type="GO" id="GO:0009307">
    <property type="term" value="P:DNA restriction-modification system"/>
    <property type="evidence" value="ECO:0007669"/>
    <property type="project" value="UniProtKB-KW"/>
</dbReference>
<keyword evidence="3 10" id="KW-0489">Methyltransferase</keyword>
<dbReference type="InterPro" id="IPR051537">
    <property type="entry name" value="DNA_Adenine_Mtase"/>
</dbReference>
<sequence length="675" mass="78352">MNTDNNFNHVAFLWNIAESLRGTYKEEDYRKVMLPMIVVRRFDCLLDDYDREIIKSVYKEYDFLPEEEKDEIVIADLKENHNMNLQFYNVSDFTWKKLLDDSENIKSNFEEYLNGFSNNVKEIIGKFKFKDEINQLDKKDKLFAVLSKMYEVDLHINAVSNNKMGYIYEEMLRRFTENSAAGEQYTPREVIRLCMEMLFMGKEHFLTEEGKVISIGDFCCGTGGMLSIGEDYVEKINPSAIVNVYGQELLDESFAICQADMLMKGQNPDNIRLGNTLTQDRFKNEHMRFLISNPPFGVTWKDEEKIVKEESDLGFDGRFGAGTPRVSDGSLLFLQNMISKMYNDEEGSRIAIIFNGSPLFTGDAGSGESNIRKWIIENDLLEGIIGLPTDMFYNTGIATYIWVLTNRKEEKRKGKIQLVNATNYYQNMRKSLGNKRKEITEEQIQEIKELYVNFEENENSKIFDNEDFGYRKITIDRPLKLSFVVNNEAIENVKNTTQFINLAVSKKKDEQVKAEEERLGREKQEKLVKLLESFDSEKEYLSRDEFRKDLKAKSKEFGITLAAGLIKAIVTAIGVRNENAEVCRDSKGNVESDSTLRDTESIVLKDDVYEYFEKEVKPHVSDAYMDESTFGNVGYEIPFTRHFYKYEELRTFADIMKEVEELESEIALEIRKVLG</sequence>
<evidence type="ECO:0000259" key="8">
    <source>
        <dbReference type="Pfam" id="PF02384"/>
    </source>
</evidence>
<dbReference type="GO" id="GO:0032259">
    <property type="term" value="P:methylation"/>
    <property type="evidence" value="ECO:0007669"/>
    <property type="project" value="UniProtKB-KW"/>
</dbReference>
<reference evidence="10" key="1">
    <citation type="submission" date="2019-11" db="EMBL/GenBank/DDBJ databases">
        <authorList>
            <person name="Feng L."/>
        </authorList>
    </citation>
    <scope>NUCLEOTIDE SEQUENCE</scope>
    <source>
        <strain evidence="10">IbartlettiiLFYP30</strain>
    </source>
</reference>
<comment type="catalytic activity">
    <reaction evidence="7">
        <text>a 2'-deoxyadenosine in DNA + S-adenosyl-L-methionine = an N(6)-methyl-2'-deoxyadenosine in DNA + S-adenosyl-L-homocysteine + H(+)</text>
        <dbReference type="Rhea" id="RHEA:15197"/>
        <dbReference type="Rhea" id="RHEA-COMP:12418"/>
        <dbReference type="Rhea" id="RHEA-COMP:12419"/>
        <dbReference type="ChEBI" id="CHEBI:15378"/>
        <dbReference type="ChEBI" id="CHEBI:57856"/>
        <dbReference type="ChEBI" id="CHEBI:59789"/>
        <dbReference type="ChEBI" id="CHEBI:90615"/>
        <dbReference type="ChEBI" id="CHEBI:90616"/>
        <dbReference type="EC" id="2.1.1.72"/>
    </reaction>
</comment>
<proteinExistence type="inferred from homology"/>
<dbReference type="GO" id="GO:0003677">
    <property type="term" value="F:DNA binding"/>
    <property type="evidence" value="ECO:0007669"/>
    <property type="project" value="InterPro"/>
</dbReference>
<dbReference type="GO" id="GO:0009007">
    <property type="term" value="F:site-specific DNA-methyltransferase (adenine-specific) activity"/>
    <property type="evidence" value="ECO:0007669"/>
    <property type="project" value="UniProtKB-EC"/>
</dbReference>
<keyword evidence="4 10" id="KW-0808">Transferase</keyword>
<dbReference type="AlphaFoldDB" id="A0A6N2YMJ0"/>
<evidence type="ECO:0000256" key="2">
    <source>
        <dbReference type="ARBA" id="ARBA00011900"/>
    </source>
</evidence>
<dbReference type="EMBL" id="CACRUE010000006">
    <property type="protein sequence ID" value="VYT68081.1"/>
    <property type="molecule type" value="Genomic_DNA"/>
</dbReference>
<dbReference type="PANTHER" id="PTHR42933">
    <property type="entry name" value="SLR6095 PROTEIN"/>
    <property type="match status" value="1"/>
</dbReference>